<gene>
    <name evidence="1" type="ORF">BD626DRAFT_634967</name>
</gene>
<dbReference type="Gene3D" id="3.30.710.10">
    <property type="entry name" value="Potassium Channel Kv1.1, Chain A"/>
    <property type="match status" value="1"/>
</dbReference>
<comment type="caution">
    <text evidence="1">The sequence shown here is derived from an EMBL/GenBank/DDBJ whole genome shotgun (WGS) entry which is preliminary data.</text>
</comment>
<evidence type="ECO:0000313" key="2">
    <source>
        <dbReference type="Proteomes" id="UP000320762"/>
    </source>
</evidence>
<sequence>MASFQGCGDATETDCLPDRQSEKFSSTAGEIFIFRSSDRVLFNIHRVNLRAVTDGPFAEDFVSPFAEIVDLTEGSDILDVLFQFVYSGDLPTLDSIDHKRLCAIAEAAEKYRVAPARVVCHIRMELIYSSHPLEVIAYAYKHGYTELLDRTAPLSKEFSASKALNALGVGLLYIGWTTYKDAWAQIMTTGTYDIRMRLSHGTAVKCETWTSIVCEVERTLDVHRFKWLNSTFVSVLFQQAELTAACQQRTGDQTSCEAQLREWKTAAQRQADAIPPLSKFISSVQ</sequence>
<evidence type="ECO:0008006" key="3">
    <source>
        <dbReference type="Google" id="ProtNLM"/>
    </source>
</evidence>
<name>A0A550BXR3_9AGAR</name>
<dbReference type="STRING" id="97359.A0A550BXR3"/>
<dbReference type="OrthoDB" id="3184970at2759"/>
<accession>A0A550BXR3</accession>
<dbReference type="Proteomes" id="UP000320762">
    <property type="component" value="Unassembled WGS sequence"/>
</dbReference>
<dbReference type="InterPro" id="IPR011333">
    <property type="entry name" value="SKP1/BTB/POZ_sf"/>
</dbReference>
<proteinExistence type="predicted"/>
<organism evidence="1 2">
    <name type="scientific">Schizophyllum amplum</name>
    <dbReference type="NCBI Taxonomy" id="97359"/>
    <lineage>
        <taxon>Eukaryota</taxon>
        <taxon>Fungi</taxon>
        <taxon>Dikarya</taxon>
        <taxon>Basidiomycota</taxon>
        <taxon>Agaricomycotina</taxon>
        <taxon>Agaricomycetes</taxon>
        <taxon>Agaricomycetidae</taxon>
        <taxon>Agaricales</taxon>
        <taxon>Schizophyllaceae</taxon>
        <taxon>Schizophyllum</taxon>
    </lineage>
</organism>
<protein>
    <recommendedName>
        <fullName evidence="3">BTB domain-containing protein</fullName>
    </recommendedName>
</protein>
<dbReference type="EMBL" id="VDMD01000049">
    <property type="protein sequence ID" value="TRM57332.1"/>
    <property type="molecule type" value="Genomic_DNA"/>
</dbReference>
<reference evidence="1 2" key="1">
    <citation type="journal article" date="2019" name="New Phytol.">
        <title>Comparative genomics reveals unique wood-decay strategies and fruiting body development in the Schizophyllaceae.</title>
        <authorList>
            <person name="Almasi E."/>
            <person name="Sahu N."/>
            <person name="Krizsan K."/>
            <person name="Balint B."/>
            <person name="Kovacs G.M."/>
            <person name="Kiss B."/>
            <person name="Cseklye J."/>
            <person name="Drula E."/>
            <person name="Henrissat B."/>
            <person name="Nagy I."/>
            <person name="Chovatia M."/>
            <person name="Adam C."/>
            <person name="LaButti K."/>
            <person name="Lipzen A."/>
            <person name="Riley R."/>
            <person name="Grigoriev I.V."/>
            <person name="Nagy L.G."/>
        </authorList>
    </citation>
    <scope>NUCLEOTIDE SEQUENCE [LARGE SCALE GENOMIC DNA]</scope>
    <source>
        <strain evidence="1 2">NL-1724</strain>
    </source>
</reference>
<dbReference type="AlphaFoldDB" id="A0A550BXR3"/>
<evidence type="ECO:0000313" key="1">
    <source>
        <dbReference type="EMBL" id="TRM57332.1"/>
    </source>
</evidence>
<keyword evidence="2" id="KW-1185">Reference proteome</keyword>